<name>A0A7I8LF10_SPIIN</name>
<proteinExistence type="predicted"/>
<gene>
    <name evidence="2" type="ORF">SI8410_15019281</name>
</gene>
<feature type="region of interest" description="Disordered" evidence="1">
    <location>
        <begin position="24"/>
        <end position="66"/>
    </location>
</feature>
<reference evidence="2" key="1">
    <citation type="submission" date="2020-02" db="EMBL/GenBank/DDBJ databases">
        <authorList>
            <person name="Scholz U."/>
            <person name="Mascher M."/>
            <person name="Fiebig A."/>
        </authorList>
    </citation>
    <scope>NUCLEOTIDE SEQUENCE</scope>
</reference>
<feature type="region of interest" description="Disordered" evidence="1">
    <location>
        <begin position="172"/>
        <end position="195"/>
    </location>
</feature>
<dbReference type="EMBL" id="LR746278">
    <property type="protein sequence ID" value="CAA7408603.1"/>
    <property type="molecule type" value="Genomic_DNA"/>
</dbReference>
<dbReference type="AlphaFoldDB" id="A0A7I8LF10"/>
<sequence>MAAKPLTTEAIALTEKKMDMSLDDIIKMSKKNSSNGKKPPRISNKSRGFSKPVAPQRNSSKAQRFTDSRVLVRQGVLAQKRTNFRSNQFPLTTEVARKAQVAPIRNRGVNWHNQRVAAAPPAQIRAPESSNVKENAVKPRPQTLDALFANMKQQRMRAANQQVLRGAGGVGGGAAAAASGATNPQRWRGQQLRGRGGGFLVGATRRLVTSTKRY</sequence>
<dbReference type="Proteomes" id="UP000663760">
    <property type="component" value="Chromosome 15"/>
</dbReference>
<organism evidence="2 3">
    <name type="scientific">Spirodela intermedia</name>
    <name type="common">Intermediate duckweed</name>
    <dbReference type="NCBI Taxonomy" id="51605"/>
    <lineage>
        <taxon>Eukaryota</taxon>
        <taxon>Viridiplantae</taxon>
        <taxon>Streptophyta</taxon>
        <taxon>Embryophyta</taxon>
        <taxon>Tracheophyta</taxon>
        <taxon>Spermatophyta</taxon>
        <taxon>Magnoliopsida</taxon>
        <taxon>Liliopsida</taxon>
        <taxon>Araceae</taxon>
        <taxon>Lemnoideae</taxon>
        <taxon>Spirodela</taxon>
    </lineage>
</organism>
<evidence type="ECO:0000313" key="2">
    <source>
        <dbReference type="EMBL" id="CAA7408603.1"/>
    </source>
</evidence>
<evidence type="ECO:0000256" key="1">
    <source>
        <dbReference type="SAM" id="MobiDB-lite"/>
    </source>
</evidence>
<feature type="compositionally biased region" description="Low complexity" evidence="1">
    <location>
        <begin position="175"/>
        <end position="193"/>
    </location>
</feature>
<protein>
    <submittedName>
        <fullName evidence="2">Uncharacterized protein</fullName>
    </submittedName>
</protein>
<dbReference type="PANTHER" id="PTHR36048:SF1">
    <property type="entry name" value="RIBOSOME MATURATION FACTOR"/>
    <property type="match status" value="1"/>
</dbReference>
<evidence type="ECO:0000313" key="3">
    <source>
        <dbReference type="Proteomes" id="UP000663760"/>
    </source>
</evidence>
<dbReference type="OrthoDB" id="1902342at2759"/>
<accession>A0A7I8LF10</accession>
<dbReference type="PANTHER" id="PTHR36048">
    <property type="entry name" value="RIBOSOME MATURATION FACTOR"/>
    <property type="match status" value="1"/>
</dbReference>
<feature type="compositionally biased region" description="Polar residues" evidence="1">
    <location>
        <begin position="56"/>
        <end position="65"/>
    </location>
</feature>
<keyword evidence="3" id="KW-1185">Reference proteome</keyword>